<protein>
    <recommendedName>
        <fullName evidence="6">Formyl transferase C-terminal domain-containing protein</fullName>
    </recommendedName>
</protein>
<dbReference type="SUPFAM" id="SSF52096">
    <property type="entry name" value="ClpP/crotonase"/>
    <property type="match status" value="1"/>
</dbReference>
<reference evidence="4 5" key="1">
    <citation type="submission" date="2018-03" db="EMBL/GenBank/DDBJ databases">
        <authorList>
            <person name="Fogelqvist J."/>
        </authorList>
    </citation>
    <scope>NUCLEOTIDE SEQUENCE [LARGE SCALE GENOMIC DNA]</scope>
</reference>
<dbReference type="InterPro" id="IPR036477">
    <property type="entry name" value="Formyl_transf_N_sf"/>
</dbReference>
<dbReference type="PANTHER" id="PTHR43388">
    <property type="entry name" value="HYDROGENASE MATURATION FACTOR HOXX"/>
    <property type="match status" value="1"/>
</dbReference>
<dbReference type="Pfam" id="PF00551">
    <property type="entry name" value="Formyl_trans_N"/>
    <property type="match status" value="1"/>
</dbReference>
<dbReference type="CDD" id="cd06558">
    <property type="entry name" value="crotonase-like"/>
    <property type="match status" value="1"/>
</dbReference>
<dbReference type="InterPro" id="IPR005793">
    <property type="entry name" value="Formyl_trans_C"/>
</dbReference>
<dbReference type="SUPFAM" id="SSF53328">
    <property type="entry name" value="Formyltransferase"/>
    <property type="match status" value="1"/>
</dbReference>
<evidence type="ECO:0000313" key="5">
    <source>
        <dbReference type="Proteomes" id="UP000290189"/>
    </source>
</evidence>
<evidence type="ECO:0000259" key="3">
    <source>
        <dbReference type="Pfam" id="PF02911"/>
    </source>
</evidence>
<dbReference type="AlphaFoldDB" id="A0A3P3Y516"/>
<dbReference type="InterPro" id="IPR047180">
    <property type="entry name" value="HoxX-like"/>
</dbReference>
<evidence type="ECO:0000313" key="4">
    <source>
        <dbReference type="EMBL" id="SPQ95248.1"/>
    </source>
</evidence>
<keyword evidence="4" id="KW-0496">Mitochondrion</keyword>
<dbReference type="Gene3D" id="3.90.226.10">
    <property type="entry name" value="2-enoyl-CoA Hydratase, Chain A, domain 1"/>
    <property type="match status" value="1"/>
</dbReference>
<dbReference type="InterPro" id="IPR029045">
    <property type="entry name" value="ClpP/crotonase-like_dom_sf"/>
</dbReference>
<dbReference type="SUPFAM" id="SSF50486">
    <property type="entry name" value="FMT C-terminal domain-like"/>
    <property type="match status" value="1"/>
</dbReference>
<feature type="domain" description="Formyl transferase N-terminal" evidence="2">
    <location>
        <begin position="125"/>
        <end position="222"/>
    </location>
</feature>
<gene>
    <name evidence="4" type="ORF">PLBR_LOCUS2463</name>
</gene>
<dbReference type="InterPro" id="IPR002376">
    <property type="entry name" value="Formyl_transf_N"/>
</dbReference>
<dbReference type="InterPro" id="IPR001753">
    <property type="entry name" value="Enoyl-CoA_hydra/iso"/>
</dbReference>
<accession>A0A3P3Y516</accession>
<dbReference type="InterPro" id="IPR011034">
    <property type="entry name" value="Formyl_transferase-like_C_sf"/>
</dbReference>
<evidence type="ECO:0000259" key="2">
    <source>
        <dbReference type="Pfam" id="PF00551"/>
    </source>
</evidence>
<proteinExistence type="predicted"/>
<feature type="region of interest" description="Disordered" evidence="1">
    <location>
        <begin position="242"/>
        <end position="261"/>
    </location>
</feature>
<dbReference type="Gene3D" id="3.40.50.12230">
    <property type="match status" value="1"/>
</dbReference>
<name>A0A3P3Y516_PLABS</name>
<geneLocation type="mitochondrion" evidence="4"/>
<evidence type="ECO:0008006" key="6">
    <source>
        <dbReference type="Google" id="ProtNLM"/>
    </source>
</evidence>
<dbReference type="CDD" id="cd08650">
    <property type="entry name" value="FMT_core_HypX_N"/>
    <property type="match status" value="1"/>
</dbReference>
<dbReference type="Pfam" id="PF02911">
    <property type="entry name" value="Formyl_trans_C"/>
    <property type="match status" value="1"/>
</dbReference>
<dbReference type="Pfam" id="PF00378">
    <property type="entry name" value="ECH_1"/>
    <property type="match status" value="1"/>
</dbReference>
<organism evidence="4 5">
    <name type="scientific">Plasmodiophora brassicae</name>
    <name type="common">Clubroot disease agent</name>
    <dbReference type="NCBI Taxonomy" id="37360"/>
    <lineage>
        <taxon>Eukaryota</taxon>
        <taxon>Sar</taxon>
        <taxon>Rhizaria</taxon>
        <taxon>Endomyxa</taxon>
        <taxon>Phytomyxea</taxon>
        <taxon>Plasmodiophorida</taxon>
        <taxon>Plasmodiophoridae</taxon>
        <taxon>Plasmodiophora</taxon>
    </lineage>
</organism>
<dbReference type="PANTHER" id="PTHR43388:SF1">
    <property type="entry name" value="HYDROGENASE MATURATION FACTOR HOXX"/>
    <property type="match status" value="1"/>
</dbReference>
<dbReference type="Proteomes" id="UP000290189">
    <property type="component" value="Unassembled WGS sequence"/>
</dbReference>
<dbReference type="EMBL" id="OVEO01000003">
    <property type="protein sequence ID" value="SPQ95248.1"/>
    <property type="molecule type" value="Genomic_DNA"/>
</dbReference>
<feature type="domain" description="Formyl transferase C-terminal" evidence="3">
    <location>
        <begin position="259"/>
        <end position="350"/>
    </location>
</feature>
<dbReference type="GO" id="GO:0003824">
    <property type="term" value="F:catalytic activity"/>
    <property type="evidence" value="ECO:0007669"/>
    <property type="project" value="InterPro"/>
</dbReference>
<evidence type="ECO:0000256" key="1">
    <source>
        <dbReference type="SAM" id="MobiDB-lite"/>
    </source>
</evidence>
<sequence>MSSRQHPARVVVRHRVSDARRDRRLGNNSRFALEAHRRHTRLQKYGRNVVREARAWLPHCSRRRSRACLGRSPPLVQRGWAMPGKQRYRFLFLCDAFNSMCQRAMLRLEAQGHQVVVHIARSPAGMIQAAAVHDPDIILCPFLTRRIPSDLYRDTARPCWIVHPGIEGDRGMSSLDWALQGRSPVWGVTILQADDVMDAGPVWATTTFPVRPGATKSGTYRRECVDAAMACLDAALASFAGGGRPRPAAQDGPGRARPRMTQADRRIDWDAMSADEIARRVAAADSQPGLEAVLPGASAPVSLFNACVARDWRPSSSGPASGSLIALRDDAVLIACERGRSAVWIGTMRVGRNGIKVPARDALAAVTRDDDDAVTRPCRPVRASPGLFVEFGRAPDGFQEVYAWRHPRADDVVFLWFDFYNGAMSTRQCRRLCRALDNLLDGTSSPPPRVLVLMGGPGFFSNGINLNTIEASADPVAESADNIVAIDDVVERVLHATGTVTVSALMGNAGAGGAMMAIAADHVWAHANSVLLPSYANMALFGSEYWTYSLRRRVGPDLARSLALAGRPVSAHEAHRIGLVDRIVSDDAHGFVDAVADHAGDLAVDVEAFLRRKAAAAPAEQRRMRLCRRLELMHMYDCFRSDEYAARRRDFVYKSAAMPCRK</sequence>